<feature type="region of interest" description="Disordered" evidence="1">
    <location>
        <begin position="38"/>
        <end position="97"/>
    </location>
</feature>
<sequence>MQISFEETTKSASTPYNTGRFCADPFKRQIHELMKQYKKDAKRDINEELKSSRIKKDDRSYEEKEDDDDDEEDDDGDSAGEKTIYERATEESTSSTISTTFLRSSEFYQLHVSLSLYQSWCLNSMRANLSHGKERVQSDIAYDRLTSC</sequence>
<feature type="compositionally biased region" description="Polar residues" evidence="1">
    <location>
        <begin position="1"/>
        <end position="17"/>
    </location>
</feature>
<feature type="compositionally biased region" description="Basic and acidic residues" evidence="1">
    <location>
        <begin position="79"/>
        <end position="90"/>
    </location>
</feature>
<dbReference type="AlphaFoldDB" id="A0A915I9G1"/>
<name>A0A915I9G1_ROMCU</name>
<evidence type="ECO:0000256" key="1">
    <source>
        <dbReference type="SAM" id="MobiDB-lite"/>
    </source>
</evidence>
<feature type="compositionally biased region" description="Acidic residues" evidence="1">
    <location>
        <begin position="63"/>
        <end position="78"/>
    </location>
</feature>
<proteinExistence type="predicted"/>
<evidence type="ECO:0000313" key="3">
    <source>
        <dbReference type="WBParaSite" id="nRc.2.0.1.t10403-RA"/>
    </source>
</evidence>
<feature type="compositionally biased region" description="Basic and acidic residues" evidence="1">
    <location>
        <begin position="38"/>
        <end position="62"/>
    </location>
</feature>
<dbReference type="Proteomes" id="UP000887565">
    <property type="component" value="Unplaced"/>
</dbReference>
<keyword evidence="2" id="KW-1185">Reference proteome</keyword>
<dbReference type="WBParaSite" id="nRc.2.0.1.t10403-RA">
    <property type="protein sequence ID" value="nRc.2.0.1.t10403-RA"/>
    <property type="gene ID" value="nRc.2.0.1.g10403"/>
</dbReference>
<organism evidence="2 3">
    <name type="scientific">Romanomermis culicivorax</name>
    <name type="common">Nematode worm</name>
    <dbReference type="NCBI Taxonomy" id="13658"/>
    <lineage>
        <taxon>Eukaryota</taxon>
        <taxon>Metazoa</taxon>
        <taxon>Ecdysozoa</taxon>
        <taxon>Nematoda</taxon>
        <taxon>Enoplea</taxon>
        <taxon>Dorylaimia</taxon>
        <taxon>Mermithida</taxon>
        <taxon>Mermithoidea</taxon>
        <taxon>Mermithidae</taxon>
        <taxon>Romanomermis</taxon>
    </lineage>
</organism>
<evidence type="ECO:0000313" key="2">
    <source>
        <dbReference type="Proteomes" id="UP000887565"/>
    </source>
</evidence>
<protein>
    <submittedName>
        <fullName evidence="3">Uncharacterized protein</fullName>
    </submittedName>
</protein>
<feature type="region of interest" description="Disordered" evidence="1">
    <location>
        <begin position="1"/>
        <end position="22"/>
    </location>
</feature>
<accession>A0A915I9G1</accession>
<reference evidence="3" key="1">
    <citation type="submission" date="2022-11" db="UniProtKB">
        <authorList>
            <consortium name="WormBaseParasite"/>
        </authorList>
    </citation>
    <scope>IDENTIFICATION</scope>
</reference>